<proteinExistence type="predicted"/>
<keyword evidence="6" id="KW-1185">Reference proteome</keyword>
<evidence type="ECO:0000256" key="2">
    <source>
        <dbReference type="ARBA" id="ARBA00022679"/>
    </source>
</evidence>
<dbReference type="InterPro" id="IPR001173">
    <property type="entry name" value="Glyco_trans_2-like"/>
</dbReference>
<evidence type="ECO:0000313" key="6">
    <source>
        <dbReference type="Proteomes" id="UP001596495"/>
    </source>
</evidence>
<keyword evidence="3" id="KW-0812">Transmembrane</keyword>
<sequence length="335" mass="37153">MASLISIIVPVYNCEAYLEQCLRSIADQGYPDFEVLLINDGSTDCSGSLCDAFAAGDSRFQVTHKTNGGVSSARNLALDQIRGDYVVFIDADDYVDATFLSKMVEALNDGDVVACAYDRVRPSGSQPFVLGQAGPISLEALYEHTLCTQWIGGGCCNKIFRADLIRQMNLRFDTRIAVGEDMLFLVQYYQRCRSAAYVGDVLYHYRFNEVSATEAGFAQKKVNERTASILLALDAMAQRIDAGVGYQRQALAFRRVRSAMRLFFQMVLSRTRDPALMTVIEGHVRAGLQIFLASRHARLFEKLVAVAMAFSTWLTYWLAVALSGVLAGRLASYRT</sequence>
<dbReference type="PANTHER" id="PTHR22916">
    <property type="entry name" value="GLYCOSYLTRANSFERASE"/>
    <property type="match status" value="1"/>
</dbReference>
<feature type="domain" description="Glycosyltransferase 2-like" evidence="4">
    <location>
        <begin position="6"/>
        <end position="165"/>
    </location>
</feature>
<evidence type="ECO:0000313" key="5">
    <source>
        <dbReference type="EMBL" id="MFC7433385.1"/>
    </source>
</evidence>
<dbReference type="SUPFAM" id="SSF53448">
    <property type="entry name" value="Nucleotide-diphospho-sugar transferases"/>
    <property type="match status" value="1"/>
</dbReference>
<dbReference type="InterPro" id="IPR029044">
    <property type="entry name" value="Nucleotide-diphossugar_trans"/>
</dbReference>
<reference evidence="6" key="1">
    <citation type="journal article" date="2019" name="Int. J. Syst. Evol. Microbiol.">
        <title>The Global Catalogue of Microorganisms (GCM) 10K type strain sequencing project: providing services to taxonomists for standard genome sequencing and annotation.</title>
        <authorList>
            <consortium name="The Broad Institute Genomics Platform"/>
            <consortium name="The Broad Institute Genome Sequencing Center for Infectious Disease"/>
            <person name="Wu L."/>
            <person name="Ma J."/>
        </authorList>
    </citation>
    <scope>NUCLEOTIDE SEQUENCE [LARGE SCALE GENOMIC DNA]</scope>
    <source>
        <strain evidence="6">CCUG 54518</strain>
    </source>
</reference>
<keyword evidence="3" id="KW-0472">Membrane</keyword>
<keyword evidence="3" id="KW-1133">Transmembrane helix</keyword>
<dbReference type="Pfam" id="PF00535">
    <property type="entry name" value="Glycos_transf_2"/>
    <property type="match status" value="1"/>
</dbReference>
<dbReference type="EMBL" id="JBHTBX010000001">
    <property type="protein sequence ID" value="MFC7433385.1"/>
    <property type="molecule type" value="Genomic_DNA"/>
</dbReference>
<comment type="caution">
    <text evidence="5">The sequence shown here is derived from an EMBL/GenBank/DDBJ whole genome shotgun (WGS) entry which is preliminary data.</text>
</comment>
<keyword evidence="2" id="KW-0808">Transferase</keyword>
<keyword evidence="1" id="KW-0328">Glycosyltransferase</keyword>
<evidence type="ECO:0000259" key="4">
    <source>
        <dbReference type="Pfam" id="PF00535"/>
    </source>
</evidence>
<dbReference type="CDD" id="cd00761">
    <property type="entry name" value="Glyco_tranf_GTA_type"/>
    <property type="match status" value="1"/>
</dbReference>
<organism evidence="5 6">
    <name type="scientific">Hydrogenophaga bisanensis</name>
    <dbReference type="NCBI Taxonomy" id="439611"/>
    <lineage>
        <taxon>Bacteria</taxon>
        <taxon>Pseudomonadati</taxon>
        <taxon>Pseudomonadota</taxon>
        <taxon>Betaproteobacteria</taxon>
        <taxon>Burkholderiales</taxon>
        <taxon>Comamonadaceae</taxon>
        <taxon>Hydrogenophaga</taxon>
    </lineage>
</organism>
<dbReference type="PANTHER" id="PTHR22916:SF51">
    <property type="entry name" value="GLYCOSYLTRANSFERASE EPSH-RELATED"/>
    <property type="match status" value="1"/>
</dbReference>
<gene>
    <name evidence="5" type="ORF">ACFQNJ_02540</name>
</gene>
<feature type="transmembrane region" description="Helical" evidence="3">
    <location>
        <begin position="303"/>
        <end position="327"/>
    </location>
</feature>
<accession>A0ABW2R4Q7</accession>
<name>A0ABW2R4Q7_9BURK</name>
<dbReference type="Gene3D" id="3.90.550.10">
    <property type="entry name" value="Spore Coat Polysaccharide Biosynthesis Protein SpsA, Chain A"/>
    <property type="match status" value="1"/>
</dbReference>
<protein>
    <submittedName>
        <fullName evidence="5">Glycosyltransferase family 2 protein</fullName>
    </submittedName>
</protein>
<dbReference type="RefSeq" id="WP_374642629.1">
    <property type="nucleotide sequence ID" value="NZ_JBHTBX010000001.1"/>
</dbReference>
<evidence type="ECO:0000256" key="1">
    <source>
        <dbReference type="ARBA" id="ARBA00022676"/>
    </source>
</evidence>
<evidence type="ECO:0000256" key="3">
    <source>
        <dbReference type="SAM" id="Phobius"/>
    </source>
</evidence>
<dbReference type="Proteomes" id="UP001596495">
    <property type="component" value="Unassembled WGS sequence"/>
</dbReference>